<feature type="region of interest" description="Disordered" evidence="1">
    <location>
        <begin position="1328"/>
        <end position="1413"/>
    </location>
</feature>
<proteinExistence type="predicted"/>
<feature type="region of interest" description="Disordered" evidence="1">
    <location>
        <begin position="1"/>
        <end position="124"/>
    </location>
</feature>
<dbReference type="PROSITE" id="PS51184">
    <property type="entry name" value="JMJC"/>
    <property type="match status" value="1"/>
</dbReference>
<dbReference type="SUPFAM" id="SSF51197">
    <property type="entry name" value="Clavaminate synthase-like"/>
    <property type="match status" value="1"/>
</dbReference>
<feature type="compositionally biased region" description="Basic and acidic residues" evidence="1">
    <location>
        <begin position="1381"/>
        <end position="1396"/>
    </location>
</feature>
<name>A0A164RXW5_9AGAM</name>
<dbReference type="Proteomes" id="UP000076722">
    <property type="component" value="Unassembled WGS sequence"/>
</dbReference>
<feature type="compositionally biased region" description="Basic and acidic residues" evidence="1">
    <location>
        <begin position="720"/>
        <end position="729"/>
    </location>
</feature>
<feature type="compositionally biased region" description="Polar residues" evidence="1">
    <location>
        <begin position="541"/>
        <end position="555"/>
    </location>
</feature>
<reference evidence="3 4" key="1">
    <citation type="journal article" date="2016" name="Mol. Biol. Evol.">
        <title>Comparative Genomics of Early-Diverging Mushroom-Forming Fungi Provides Insights into the Origins of Lignocellulose Decay Capabilities.</title>
        <authorList>
            <person name="Nagy L.G."/>
            <person name="Riley R."/>
            <person name="Tritt A."/>
            <person name="Adam C."/>
            <person name="Daum C."/>
            <person name="Floudas D."/>
            <person name="Sun H."/>
            <person name="Yadav J.S."/>
            <person name="Pangilinan J."/>
            <person name="Larsson K.H."/>
            <person name="Matsuura K."/>
            <person name="Barry K."/>
            <person name="Labutti K."/>
            <person name="Kuo R."/>
            <person name="Ohm R.A."/>
            <person name="Bhattacharya S.S."/>
            <person name="Shirouzu T."/>
            <person name="Yoshinaga Y."/>
            <person name="Martin F.M."/>
            <person name="Grigoriev I.V."/>
            <person name="Hibbett D.S."/>
        </authorList>
    </citation>
    <scope>NUCLEOTIDE SEQUENCE [LARGE SCALE GENOMIC DNA]</scope>
    <source>
        <strain evidence="3 4">HHB9708</strain>
    </source>
</reference>
<keyword evidence="4" id="KW-1185">Reference proteome</keyword>
<gene>
    <name evidence="3" type="ORF">SISNIDRAFT_487996</name>
</gene>
<feature type="region of interest" description="Disordered" evidence="1">
    <location>
        <begin position="491"/>
        <end position="606"/>
    </location>
</feature>
<feature type="compositionally biased region" description="Polar residues" evidence="1">
    <location>
        <begin position="21"/>
        <end position="31"/>
    </location>
</feature>
<feature type="compositionally biased region" description="Polar residues" evidence="1">
    <location>
        <begin position="587"/>
        <end position="606"/>
    </location>
</feature>
<evidence type="ECO:0000256" key="1">
    <source>
        <dbReference type="SAM" id="MobiDB-lite"/>
    </source>
</evidence>
<dbReference type="InterPro" id="IPR003347">
    <property type="entry name" value="JmjC_dom"/>
</dbReference>
<feature type="compositionally biased region" description="Polar residues" evidence="1">
    <location>
        <begin position="518"/>
        <end position="533"/>
    </location>
</feature>
<protein>
    <recommendedName>
        <fullName evidence="2">JmjC domain-containing protein</fullName>
    </recommendedName>
</protein>
<evidence type="ECO:0000259" key="2">
    <source>
        <dbReference type="PROSITE" id="PS51184"/>
    </source>
</evidence>
<organism evidence="3 4">
    <name type="scientific">Sistotremastrum niveocremeum HHB9708</name>
    <dbReference type="NCBI Taxonomy" id="1314777"/>
    <lineage>
        <taxon>Eukaryota</taxon>
        <taxon>Fungi</taxon>
        <taxon>Dikarya</taxon>
        <taxon>Basidiomycota</taxon>
        <taxon>Agaricomycotina</taxon>
        <taxon>Agaricomycetes</taxon>
        <taxon>Sistotremastrales</taxon>
        <taxon>Sistotremastraceae</taxon>
        <taxon>Sertulicium</taxon>
        <taxon>Sertulicium niveocremeum</taxon>
    </lineage>
</organism>
<feature type="region of interest" description="Disordered" evidence="1">
    <location>
        <begin position="695"/>
        <end position="757"/>
    </location>
</feature>
<evidence type="ECO:0000313" key="3">
    <source>
        <dbReference type="EMBL" id="KZS90986.1"/>
    </source>
</evidence>
<sequence length="1413" mass="156761">MSMRTSAKEWDLQPHLDRAIGQNSQSSSRAFASTDGRMPPSPSSPSESPGELARAEPSDDSQFEAKPPKEAISTSPSESPGGLARDEPSDDSQFEATQPKEAISTSPSESPGGLARDEPSDDSQFEAIQPKQYSLLSLIVRGSAQFSEILEQTQAVSNSEPGLRALRETLQSRKQEIAEQAIHELASFKAHDIGQKLSPPVIYIVLEKLIHRITSILNPATAANAEPSSDPIIVYVDEHVYEYWVSRAVNLRSEILERRKPQISRLRLEWYSQLVKAGLNRGAGRIDESTCLTPTMERVENIVSLAELVATANDVVENICAAALGVVWFTLVDKQERSALLQQVHDRIVRKNGGDSDRTKRLLTLFNCATDSDRNALNPIKLEKMFLSSLGIGPSVLSGGADVLKARSSLEIMILDIVVPDYESSVLQGRLDDLYWKAVFSMIDGSNSFVTKWSTLLQWTSTLPPSLQDFPDVTPRPIVYIGPGSLQFEGIESSSESACPEGVQIESRDGKTLDDTSSETVVSRAVSQMSDTDQNSDHVPRTTSALSVLTGSNPPLSHGRSLAETSKEKDSERPLPSQGSYPGGSLDNATGLSDQSSSAPRLPHNTSFTSFQRLNVSEEFDDAPMSPPLVLDLSDEMDVDPATHGEALVEIEHPHQQLSPGHVPENGSLQDNASSLIDADTSDIIIIPVINLEPNSPEPESCIAEASNEEAGPKKQSRKRGLEHPETSKPKRRARGSGAAGPTERIPSDTKPIKPVRPQLRDREVVAPSLELDGLEFAHTAPRVEDFSRYKVVYRRTMYDSRGQPSISNGDWDTVEDSDMIRHMPNMAIDKKWRNQLLNITFKPTANSDRARSIVRFSSQQWKEKLKNDPADAERLLQTRCVAIMGAGTYRGLPGFTLDGPEPEEISPIDYDLEATELKARIKERRLYEEKVRSALRKPDQSTISKILALLHLDENIPRQVNDLTRRNVEVRAGKEGTKMCAIDTLSKLYNDPPTQAVNFLVLNGTHDGIPDEISPFVDTEVAHNHGFMWKSKDCGKRSWVIAGQDGVVSRAHGDPNGAATFIECLSGVKGWAVRPGEPMSRKDKQLQTDKPDLSKWEIYILFPGDKFSMPPGTIHAVATLETSVCRGVFYYPRASYFSTLCAVVEEHIAGLNLTNSNDPTLSANFFRLWMHYEEIWRQHFSREQLYKHPAGLPTIHNMMSLAVLINNIHDLTPQLALTNDDPEYLWPQGYKHDREATQKSLASWFQIIDEGLHIPYYAKLRTTYNSIEAQVKATLNHRPDLQQRDLWDALDYNSAKLKGKVYWNTIAAEDSFEQRYQMRTMEYERKHQGLAKSEDARLPSQPKSSLRASEPVHPRSAVRNTGSKRSKSLPAPPQTPTAESSRKARADARDAKRGLALDVGNELEVQEDGAEG</sequence>
<dbReference type="EMBL" id="KV419418">
    <property type="protein sequence ID" value="KZS90986.1"/>
    <property type="molecule type" value="Genomic_DNA"/>
</dbReference>
<feature type="compositionally biased region" description="Basic and acidic residues" evidence="1">
    <location>
        <begin position="1"/>
        <end position="18"/>
    </location>
</feature>
<dbReference type="Gene3D" id="2.60.120.650">
    <property type="entry name" value="Cupin"/>
    <property type="match status" value="1"/>
</dbReference>
<accession>A0A164RXW5</accession>
<feature type="compositionally biased region" description="Basic and acidic residues" evidence="1">
    <location>
        <begin position="1328"/>
        <end position="1338"/>
    </location>
</feature>
<feature type="region of interest" description="Disordered" evidence="1">
    <location>
        <begin position="654"/>
        <end position="673"/>
    </location>
</feature>
<dbReference type="OrthoDB" id="3270451at2759"/>
<evidence type="ECO:0000313" key="4">
    <source>
        <dbReference type="Proteomes" id="UP000076722"/>
    </source>
</evidence>
<feature type="domain" description="JmjC" evidence="2">
    <location>
        <begin position="981"/>
        <end position="1148"/>
    </location>
</feature>